<evidence type="ECO:0000256" key="1">
    <source>
        <dbReference type="ARBA" id="ARBA00004141"/>
    </source>
</evidence>
<feature type="transmembrane region" description="Helical" evidence="10">
    <location>
        <begin position="528"/>
        <end position="553"/>
    </location>
</feature>
<feature type="transmembrane region" description="Helical" evidence="10">
    <location>
        <begin position="374"/>
        <end position="394"/>
    </location>
</feature>
<dbReference type="Pfam" id="PF07690">
    <property type="entry name" value="MFS_1"/>
    <property type="match status" value="1"/>
</dbReference>
<feature type="transmembrane region" description="Helical" evidence="10">
    <location>
        <begin position="210"/>
        <end position="234"/>
    </location>
</feature>
<keyword evidence="2 10" id="KW-0812">Transmembrane</keyword>
<evidence type="ECO:0000256" key="6">
    <source>
        <dbReference type="ARBA" id="ARBA00053977"/>
    </source>
</evidence>
<comment type="caution">
    <text evidence="12">The sequence shown here is derived from an EMBL/GenBank/DDBJ whole genome shotgun (WGS) entry which is preliminary data.</text>
</comment>
<comment type="subcellular location">
    <subcellularLocation>
        <location evidence="1">Membrane</location>
        <topology evidence="1">Multi-pass membrane protein</topology>
    </subcellularLocation>
</comment>
<feature type="compositionally biased region" description="Basic and acidic residues" evidence="9">
    <location>
        <begin position="1"/>
        <end position="18"/>
    </location>
</feature>
<keyword evidence="3 10" id="KW-1133">Transmembrane helix</keyword>
<keyword evidence="4 10" id="KW-0472">Membrane</keyword>
<dbReference type="AlphaFoldDB" id="A0A3M7D929"/>
<dbReference type="EMBL" id="QWIN01000053">
    <property type="protein sequence ID" value="RMY60825.1"/>
    <property type="molecule type" value="Genomic_DNA"/>
</dbReference>
<feature type="transmembrane region" description="Helical" evidence="10">
    <location>
        <begin position="83"/>
        <end position="104"/>
    </location>
</feature>
<feature type="transmembrane region" description="Helical" evidence="10">
    <location>
        <begin position="177"/>
        <end position="198"/>
    </location>
</feature>
<dbReference type="OrthoDB" id="5296287at2759"/>
<feature type="transmembrane region" description="Helical" evidence="10">
    <location>
        <begin position="152"/>
        <end position="171"/>
    </location>
</feature>
<evidence type="ECO:0000313" key="13">
    <source>
        <dbReference type="Proteomes" id="UP000270230"/>
    </source>
</evidence>
<dbReference type="FunFam" id="1.20.1250.20:FF:000011">
    <property type="entry name" value="MFS multidrug transporter, putative"/>
    <property type="match status" value="1"/>
</dbReference>
<evidence type="ECO:0000256" key="8">
    <source>
        <dbReference type="ARBA" id="ARBA00077167"/>
    </source>
</evidence>
<evidence type="ECO:0000313" key="12">
    <source>
        <dbReference type="EMBL" id="RMY60825.1"/>
    </source>
</evidence>
<dbReference type="PANTHER" id="PTHR23502:SF68">
    <property type="entry name" value="MULTIDRUG TRANSPORTER, PUTATIVE (AFU_ORTHOLOGUE AFUA_3G01120)-RELATED"/>
    <property type="match status" value="1"/>
</dbReference>
<evidence type="ECO:0000256" key="7">
    <source>
        <dbReference type="ARBA" id="ARBA00069139"/>
    </source>
</evidence>
<evidence type="ECO:0000256" key="5">
    <source>
        <dbReference type="ARBA" id="ARBA00038347"/>
    </source>
</evidence>
<protein>
    <recommendedName>
        <fullName evidence="7">Cercosporin MFS transporter CTB4</fullName>
    </recommendedName>
    <alternativeName>
        <fullName evidence="8">Cercosporin toxin biosynthesis cluster protein 4</fullName>
    </alternativeName>
</protein>
<feature type="domain" description="Major facilitator superfamily (MFS) profile" evidence="11">
    <location>
        <begin position="85"/>
        <end position="564"/>
    </location>
</feature>
<sequence length="564" mass="62122">MGKTEEGQEKDDDYRNEESSDTDQQQPSLDEKGRNGPPDEPSSKPSQPQPSEHEDEEEEPNVVNWDGPNDPHNPRNWPTKAKIFNLLLVILLTLLTPLASSMFAPGVPEVLQDFRTGSTTLAEFVVSIYILGFAIGPLLISPMSEMYGRIPVYIVCNVMFEIFTVACAVSSSLNQLIVFRFFAGCFGVCPVTLGGASISDLMDQDKRGVAMSLFGMGPLLGPVIGPVAGAYLAAAEGWRWTFWLIAIAVSGLIYRPYTSLVCLLMEGKFGVCAIAHAALCRETYAPVLLARKTKRLQKETGNQDLRSKLDDGLPNKTRFSRAMVRPFKMLLFSPIVSLMALYVAFVYGILYLLYTTFTFVFQQYYGFSDGDVGLTYIASGIGMFIGLFLIGGSSDRILKRLAAKHGGELKPEYRLIPLMFTAWTIPVGLFIYGWTAQYNEQWAVPLFGTLLFGVGMIAALICVQQYLIDVSTIFPRQLVFPGNFLRLTFAVQAFTIYAASAVAANTVLRSIVGGVLPLAGLSMYDALGLGWGNSLLAFIALAMVPIPFAFYIWGEKFRKRPISL</sequence>
<organism evidence="12 13">
    <name type="scientific">Hortaea werneckii</name>
    <name type="common">Black yeast</name>
    <name type="synonym">Cladosporium werneckii</name>
    <dbReference type="NCBI Taxonomy" id="91943"/>
    <lineage>
        <taxon>Eukaryota</taxon>
        <taxon>Fungi</taxon>
        <taxon>Dikarya</taxon>
        <taxon>Ascomycota</taxon>
        <taxon>Pezizomycotina</taxon>
        <taxon>Dothideomycetes</taxon>
        <taxon>Dothideomycetidae</taxon>
        <taxon>Mycosphaerellales</taxon>
        <taxon>Teratosphaeriaceae</taxon>
        <taxon>Hortaea</taxon>
    </lineage>
</organism>
<evidence type="ECO:0000256" key="3">
    <source>
        <dbReference type="ARBA" id="ARBA00022989"/>
    </source>
</evidence>
<gene>
    <name evidence="12" type="ORF">D0865_01310</name>
</gene>
<dbReference type="GO" id="GO:0022857">
    <property type="term" value="F:transmembrane transporter activity"/>
    <property type="evidence" value="ECO:0007669"/>
    <property type="project" value="InterPro"/>
</dbReference>
<comment type="function">
    <text evidence="6">MFS transporter; part of the gene cluster that mediates the biosynthesis of cercosporin, a light-activated, non-host-selective toxin. The perylenequinone chromophore of cercosporin absorbs light energy to attain an electronically-activated triplet state and produces active oxygen species such as the hydroxyl radical, superoxide, hydrogen peroxide or singlet oxygen upon reaction with oxygen molecules. These reactive oxygen species cause damage to various cellular components including lipids, proteins and nucleic acids. Responsible for secretion and accumulation of cercosporin, but does not play any roles in self-protection against the toxicity of cercosporin.</text>
</comment>
<dbReference type="GO" id="GO:0016020">
    <property type="term" value="C:membrane"/>
    <property type="evidence" value="ECO:0007669"/>
    <property type="project" value="UniProtKB-SubCell"/>
</dbReference>
<feature type="transmembrane region" description="Helical" evidence="10">
    <location>
        <begin position="442"/>
        <end position="463"/>
    </location>
</feature>
<feature type="transmembrane region" description="Helical" evidence="10">
    <location>
        <begin position="484"/>
        <end position="508"/>
    </location>
</feature>
<dbReference type="Gene3D" id="1.20.1250.20">
    <property type="entry name" value="MFS general substrate transporter like domains"/>
    <property type="match status" value="1"/>
</dbReference>
<dbReference type="SUPFAM" id="SSF103473">
    <property type="entry name" value="MFS general substrate transporter"/>
    <property type="match status" value="1"/>
</dbReference>
<dbReference type="InterPro" id="IPR036259">
    <property type="entry name" value="MFS_trans_sf"/>
</dbReference>
<dbReference type="InterPro" id="IPR011701">
    <property type="entry name" value="MFS"/>
</dbReference>
<name>A0A3M7D929_HORWE</name>
<feature type="transmembrane region" description="Helical" evidence="10">
    <location>
        <begin position="415"/>
        <end position="436"/>
    </location>
</feature>
<feature type="region of interest" description="Disordered" evidence="9">
    <location>
        <begin position="1"/>
        <end position="76"/>
    </location>
</feature>
<dbReference type="InterPro" id="IPR020846">
    <property type="entry name" value="MFS_dom"/>
</dbReference>
<evidence type="ECO:0000259" key="11">
    <source>
        <dbReference type="PROSITE" id="PS50850"/>
    </source>
</evidence>
<proteinExistence type="inferred from homology"/>
<feature type="transmembrane region" description="Helical" evidence="10">
    <location>
        <begin position="240"/>
        <end position="257"/>
    </location>
</feature>
<evidence type="ECO:0000256" key="10">
    <source>
        <dbReference type="SAM" id="Phobius"/>
    </source>
</evidence>
<reference evidence="12 13" key="1">
    <citation type="journal article" date="2018" name="BMC Genomics">
        <title>Genomic evidence for intraspecific hybridization in a clonal and extremely halotolerant yeast.</title>
        <authorList>
            <person name="Gostincar C."/>
            <person name="Stajich J.E."/>
            <person name="Zupancic J."/>
            <person name="Zalar P."/>
            <person name="Gunde-Cimerman N."/>
        </authorList>
    </citation>
    <scope>NUCLEOTIDE SEQUENCE [LARGE SCALE GENOMIC DNA]</scope>
    <source>
        <strain evidence="12 13">EXF-151</strain>
    </source>
</reference>
<evidence type="ECO:0000256" key="2">
    <source>
        <dbReference type="ARBA" id="ARBA00022692"/>
    </source>
</evidence>
<dbReference type="PROSITE" id="PS50850">
    <property type="entry name" value="MFS"/>
    <property type="match status" value="1"/>
</dbReference>
<feature type="transmembrane region" description="Helical" evidence="10">
    <location>
        <begin position="124"/>
        <end position="140"/>
    </location>
</feature>
<feature type="transmembrane region" description="Helical" evidence="10">
    <location>
        <begin position="330"/>
        <end position="354"/>
    </location>
</feature>
<accession>A0A3M7D929</accession>
<evidence type="ECO:0000256" key="4">
    <source>
        <dbReference type="ARBA" id="ARBA00023136"/>
    </source>
</evidence>
<comment type="similarity">
    <text evidence="5">Belongs to the major facilitator superfamily. CAR1 family.</text>
</comment>
<dbReference type="PANTHER" id="PTHR23502">
    <property type="entry name" value="MAJOR FACILITATOR SUPERFAMILY"/>
    <property type="match status" value="1"/>
</dbReference>
<evidence type="ECO:0000256" key="9">
    <source>
        <dbReference type="SAM" id="MobiDB-lite"/>
    </source>
</evidence>
<dbReference type="Proteomes" id="UP000270230">
    <property type="component" value="Unassembled WGS sequence"/>
</dbReference>
<dbReference type="CDD" id="cd17323">
    <property type="entry name" value="MFS_Tpo1_MDR_like"/>
    <property type="match status" value="1"/>
</dbReference>